<comment type="caution">
    <text evidence="1">The sequence shown here is derived from an EMBL/GenBank/DDBJ whole genome shotgun (WGS) entry which is preliminary data.</text>
</comment>
<gene>
    <name evidence="1" type="ORF">LCGC14_1082970</name>
</gene>
<protein>
    <submittedName>
        <fullName evidence="1">Uncharacterized protein</fullName>
    </submittedName>
</protein>
<dbReference type="AlphaFoldDB" id="A0A0F9QKN1"/>
<name>A0A0F9QKN1_9ZZZZ</name>
<accession>A0A0F9QKN1</accession>
<evidence type="ECO:0000313" key="1">
    <source>
        <dbReference type="EMBL" id="KKN05868.1"/>
    </source>
</evidence>
<dbReference type="EMBL" id="LAZR01004753">
    <property type="protein sequence ID" value="KKN05868.1"/>
    <property type="molecule type" value="Genomic_DNA"/>
</dbReference>
<sequence>MKDWTPIRFVEYIDQQYFNAKKRKLSRMSITWGSWSRNMNLVLRKKTEDGNQTDPETTKFKYVFNYWVARSQLLELHFKSKMFGGAKKKNLTEELREIKSIIDGTEELKEIGTMEEMAIRKILKK</sequence>
<proteinExistence type="predicted"/>
<reference evidence="1" key="1">
    <citation type="journal article" date="2015" name="Nature">
        <title>Complex archaea that bridge the gap between prokaryotes and eukaryotes.</title>
        <authorList>
            <person name="Spang A."/>
            <person name="Saw J.H."/>
            <person name="Jorgensen S.L."/>
            <person name="Zaremba-Niedzwiedzka K."/>
            <person name="Martijn J."/>
            <person name="Lind A.E."/>
            <person name="van Eijk R."/>
            <person name="Schleper C."/>
            <person name="Guy L."/>
            <person name="Ettema T.J."/>
        </authorList>
    </citation>
    <scope>NUCLEOTIDE SEQUENCE</scope>
</reference>
<organism evidence="1">
    <name type="scientific">marine sediment metagenome</name>
    <dbReference type="NCBI Taxonomy" id="412755"/>
    <lineage>
        <taxon>unclassified sequences</taxon>
        <taxon>metagenomes</taxon>
        <taxon>ecological metagenomes</taxon>
    </lineage>
</organism>